<keyword evidence="2" id="KW-0812">Transmembrane</keyword>
<comment type="caution">
    <text evidence="3">The sequence shown here is derived from an EMBL/GenBank/DDBJ whole genome shotgun (WGS) entry which is preliminary data.</text>
</comment>
<organism evidence="3 4">
    <name type="scientific">Fusarium heterosporum</name>
    <dbReference type="NCBI Taxonomy" id="42747"/>
    <lineage>
        <taxon>Eukaryota</taxon>
        <taxon>Fungi</taxon>
        <taxon>Dikarya</taxon>
        <taxon>Ascomycota</taxon>
        <taxon>Pezizomycotina</taxon>
        <taxon>Sordariomycetes</taxon>
        <taxon>Hypocreomycetidae</taxon>
        <taxon>Hypocreales</taxon>
        <taxon>Nectriaceae</taxon>
        <taxon>Fusarium</taxon>
        <taxon>Fusarium heterosporum species complex</taxon>
    </lineage>
</organism>
<sequence>MSSSTSVISAPETSTSESSTSSSSTPDTPDTPQPSEALTRLSSGAKEGIEVGIGVGAIIAGALIYLLWKMCKNGRAAESEKQAPPVYYEPTLDASWQQSHHMFAPKELKPQPPQELDGHQYQGYNIRAELPAHS</sequence>
<keyword evidence="4" id="KW-1185">Reference proteome</keyword>
<dbReference type="EMBL" id="JAAGWQ010000044">
    <property type="protein sequence ID" value="KAF5674889.1"/>
    <property type="molecule type" value="Genomic_DNA"/>
</dbReference>
<keyword evidence="2" id="KW-0472">Membrane</keyword>
<protein>
    <recommendedName>
        <fullName evidence="5">Mid2 domain-containing protein</fullName>
    </recommendedName>
</protein>
<dbReference type="Proteomes" id="UP000567885">
    <property type="component" value="Unassembled WGS sequence"/>
</dbReference>
<reference evidence="3 4" key="1">
    <citation type="submission" date="2020-05" db="EMBL/GenBank/DDBJ databases">
        <title>Identification and distribution of gene clusters putatively required for synthesis of sphingolipid metabolism inhibitors in phylogenetically diverse species of the filamentous fungus Fusarium.</title>
        <authorList>
            <person name="Kim H.-S."/>
            <person name="Busman M."/>
            <person name="Brown D.W."/>
            <person name="Divon H."/>
            <person name="Uhlig S."/>
            <person name="Proctor R.H."/>
        </authorList>
    </citation>
    <scope>NUCLEOTIDE SEQUENCE [LARGE SCALE GENOMIC DNA]</scope>
    <source>
        <strain evidence="3 4">NRRL 20693</strain>
    </source>
</reference>
<proteinExistence type="predicted"/>
<dbReference type="OrthoDB" id="5215637at2759"/>
<feature type="region of interest" description="Disordered" evidence="1">
    <location>
        <begin position="1"/>
        <end position="43"/>
    </location>
</feature>
<evidence type="ECO:0000313" key="3">
    <source>
        <dbReference type="EMBL" id="KAF5674889.1"/>
    </source>
</evidence>
<accession>A0A8H5TME9</accession>
<feature type="transmembrane region" description="Helical" evidence="2">
    <location>
        <begin position="48"/>
        <end position="68"/>
    </location>
</feature>
<dbReference type="AlphaFoldDB" id="A0A8H5TME9"/>
<evidence type="ECO:0000256" key="1">
    <source>
        <dbReference type="SAM" id="MobiDB-lite"/>
    </source>
</evidence>
<name>A0A8H5TME9_FUSHE</name>
<evidence type="ECO:0000313" key="4">
    <source>
        <dbReference type="Proteomes" id="UP000567885"/>
    </source>
</evidence>
<keyword evidence="2" id="KW-1133">Transmembrane helix</keyword>
<gene>
    <name evidence="3" type="ORF">FHETE_2640</name>
</gene>
<evidence type="ECO:0000256" key="2">
    <source>
        <dbReference type="SAM" id="Phobius"/>
    </source>
</evidence>
<feature type="compositionally biased region" description="Low complexity" evidence="1">
    <location>
        <begin position="11"/>
        <end position="36"/>
    </location>
</feature>
<evidence type="ECO:0008006" key="5">
    <source>
        <dbReference type="Google" id="ProtNLM"/>
    </source>
</evidence>